<proteinExistence type="predicted"/>
<name>A0A0L0T7Q7_ALLM3</name>
<dbReference type="EMBL" id="GG745367">
    <property type="protein sequence ID" value="KNE70726.1"/>
    <property type="molecule type" value="Genomic_DNA"/>
</dbReference>
<feature type="compositionally biased region" description="Pro residues" evidence="1">
    <location>
        <begin position="62"/>
        <end position="71"/>
    </location>
</feature>
<feature type="region of interest" description="Disordered" evidence="1">
    <location>
        <begin position="15"/>
        <end position="34"/>
    </location>
</feature>
<reference evidence="3" key="2">
    <citation type="submission" date="2009-11" db="EMBL/GenBank/DDBJ databases">
        <title>The Genome Sequence of Allomyces macrogynus strain ATCC 38327.</title>
        <authorList>
            <consortium name="The Broad Institute Genome Sequencing Platform"/>
            <person name="Russ C."/>
            <person name="Cuomo C."/>
            <person name="Shea T."/>
            <person name="Young S.K."/>
            <person name="Zeng Q."/>
            <person name="Koehrsen M."/>
            <person name="Haas B."/>
            <person name="Borodovsky M."/>
            <person name="Guigo R."/>
            <person name="Alvarado L."/>
            <person name="Berlin A."/>
            <person name="Borenstein D."/>
            <person name="Chen Z."/>
            <person name="Engels R."/>
            <person name="Freedman E."/>
            <person name="Gellesch M."/>
            <person name="Goldberg J."/>
            <person name="Griggs A."/>
            <person name="Gujja S."/>
            <person name="Heiman D."/>
            <person name="Hepburn T."/>
            <person name="Howarth C."/>
            <person name="Jen D."/>
            <person name="Larson L."/>
            <person name="Lewis B."/>
            <person name="Mehta T."/>
            <person name="Park D."/>
            <person name="Pearson M."/>
            <person name="Roberts A."/>
            <person name="Saif S."/>
            <person name="Shenoy N."/>
            <person name="Sisk P."/>
            <person name="Stolte C."/>
            <person name="Sykes S."/>
            <person name="Walk T."/>
            <person name="White J."/>
            <person name="Yandava C."/>
            <person name="Burger G."/>
            <person name="Gray M.W."/>
            <person name="Holland P.W.H."/>
            <person name="King N."/>
            <person name="Lang F.B.F."/>
            <person name="Roger A.J."/>
            <person name="Ruiz-Trillo I."/>
            <person name="Lander E."/>
            <person name="Nusbaum C."/>
        </authorList>
    </citation>
    <scope>NUCLEOTIDE SEQUENCE [LARGE SCALE GENOMIC DNA]</scope>
    <source>
        <strain evidence="3">ATCC 38327</strain>
    </source>
</reference>
<evidence type="ECO:0000256" key="1">
    <source>
        <dbReference type="SAM" id="MobiDB-lite"/>
    </source>
</evidence>
<dbReference type="Proteomes" id="UP000054350">
    <property type="component" value="Unassembled WGS sequence"/>
</dbReference>
<protein>
    <submittedName>
        <fullName evidence="2">Uncharacterized protein</fullName>
    </submittedName>
</protein>
<dbReference type="AlphaFoldDB" id="A0A0L0T7Q7"/>
<sequence length="177" mass="17765">MVPSGAPMRPMTMFTTAASSMPPPPSVPATTYAPQPTFASPAPMPMDMVLPPPTTAPTALASPPPPPPPPPVAPDQLVPVMVSNGTIVHLPLHVVQGLAAAAAAGGPAGAPTPVVVMMPPPNTAPAPVPQQQQQQQRTRAVVIPAGESPPLGMSPPGGSMLGAVSNGIDLAEYVRIE</sequence>
<reference evidence="2 3" key="1">
    <citation type="submission" date="2009-11" db="EMBL/GenBank/DDBJ databases">
        <title>Annotation of Allomyces macrogynus ATCC 38327.</title>
        <authorList>
            <consortium name="The Broad Institute Genome Sequencing Platform"/>
            <person name="Russ C."/>
            <person name="Cuomo C."/>
            <person name="Burger G."/>
            <person name="Gray M.W."/>
            <person name="Holland P.W.H."/>
            <person name="King N."/>
            <person name="Lang F.B.F."/>
            <person name="Roger A.J."/>
            <person name="Ruiz-Trillo I."/>
            <person name="Young S.K."/>
            <person name="Zeng Q."/>
            <person name="Gargeya S."/>
            <person name="Fitzgerald M."/>
            <person name="Haas B."/>
            <person name="Abouelleil A."/>
            <person name="Alvarado L."/>
            <person name="Arachchi H.M."/>
            <person name="Berlin A."/>
            <person name="Chapman S.B."/>
            <person name="Gearin G."/>
            <person name="Goldberg J."/>
            <person name="Griggs A."/>
            <person name="Gujja S."/>
            <person name="Hansen M."/>
            <person name="Heiman D."/>
            <person name="Howarth C."/>
            <person name="Larimer J."/>
            <person name="Lui A."/>
            <person name="MacDonald P.J.P."/>
            <person name="McCowen C."/>
            <person name="Montmayeur A."/>
            <person name="Murphy C."/>
            <person name="Neiman D."/>
            <person name="Pearson M."/>
            <person name="Priest M."/>
            <person name="Roberts A."/>
            <person name="Saif S."/>
            <person name="Shea T."/>
            <person name="Sisk P."/>
            <person name="Stolte C."/>
            <person name="Sykes S."/>
            <person name="Wortman J."/>
            <person name="Nusbaum C."/>
            <person name="Birren B."/>
        </authorList>
    </citation>
    <scope>NUCLEOTIDE SEQUENCE [LARGE SCALE GENOMIC DNA]</scope>
    <source>
        <strain evidence="2 3">ATCC 38327</strain>
    </source>
</reference>
<evidence type="ECO:0000313" key="2">
    <source>
        <dbReference type="EMBL" id="KNE70726.1"/>
    </source>
</evidence>
<dbReference type="VEuPathDB" id="FungiDB:AMAG_15477"/>
<keyword evidence="3" id="KW-1185">Reference proteome</keyword>
<feature type="non-terminal residue" evidence="2">
    <location>
        <position position="1"/>
    </location>
</feature>
<evidence type="ECO:0000313" key="3">
    <source>
        <dbReference type="Proteomes" id="UP000054350"/>
    </source>
</evidence>
<feature type="region of interest" description="Disordered" evidence="1">
    <location>
        <begin position="44"/>
        <end position="71"/>
    </location>
</feature>
<gene>
    <name evidence="2" type="ORF">AMAG_15477</name>
</gene>
<organism evidence="2 3">
    <name type="scientific">Allomyces macrogynus (strain ATCC 38327)</name>
    <name type="common">Allomyces javanicus var. macrogynus</name>
    <dbReference type="NCBI Taxonomy" id="578462"/>
    <lineage>
        <taxon>Eukaryota</taxon>
        <taxon>Fungi</taxon>
        <taxon>Fungi incertae sedis</taxon>
        <taxon>Blastocladiomycota</taxon>
        <taxon>Blastocladiomycetes</taxon>
        <taxon>Blastocladiales</taxon>
        <taxon>Blastocladiaceae</taxon>
        <taxon>Allomyces</taxon>
    </lineage>
</organism>
<accession>A0A0L0T7Q7</accession>